<sequence>MKVILATRNRYLEYGLQQLLKEHSVILAREFFLPENRRYIPDFDESWLIISDGLLGRLMRCMFQGRHFLQLDAELLRDGEQISDAIHNGVWTYNSAARPLTMSEMVVMFGYVYRQSRPCRLASEMGINTKTVNTFLYTGMAKNGLYGVSVRRLVGGLMAVLPDARHLLMIQKVQMMNKDRDRRYGRKRYTTGAMCFMLFVWLGGVVALFTAAAVLLQ</sequence>
<evidence type="ECO:0000256" key="1">
    <source>
        <dbReference type="SAM" id="Phobius"/>
    </source>
</evidence>
<protein>
    <submittedName>
        <fullName evidence="2">Uncharacterized protein</fullName>
    </submittedName>
</protein>
<reference evidence="2 3" key="1">
    <citation type="submission" date="2018-06" db="EMBL/GenBank/DDBJ databases">
        <authorList>
            <consortium name="Pathogen Informatics"/>
            <person name="Doyle S."/>
        </authorList>
    </citation>
    <scope>NUCLEOTIDE SEQUENCE [LARGE SCALE GENOMIC DNA]</scope>
    <source>
        <strain evidence="2 3">NCTC10767</strain>
    </source>
</reference>
<name>A0A376D6X0_ECOLX</name>
<proteinExistence type="predicted"/>
<organism evidence="2 3">
    <name type="scientific">Escherichia coli</name>
    <dbReference type="NCBI Taxonomy" id="562"/>
    <lineage>
        <taxon>Bacteria</taxon>
        <taxon>Pseudomonadati</taxon>
        <taxon>Pseudomonadota</taxon>
        <taxon>Gammaproteobacteria</taxon>
        <taxon>Enterobacterales</taxon>
        <taxon>Enterobacteriaceae</taxon>
        <taxon>Escherichia</taxon>
    </lineage>
</organism>
<dbReference type="EMBL" id="UFXW01000004">
    <property type="protein sequence ID" value="STC83759.1"/>
    <property type="molecule type" value="Genomic_DNA"/>
</dbReference>
<keyword evidence="1" id="KW-1133">Transmembrane helix</keyword>
<keyword evidence="1" id="KW-0812">Transmembrane</keyword>
<gene>
    <name evidence="2" type="ORF">NCTC10767_03108</name>
</gene>
<accession>A0A376D6X0</accession>
<keyword evidence="1" id="KW-0472">Membrane</keyword>
<dbReference type="Proteomes" id="UP000254647">
    <property type="component" value="Unassembled WGS sequence"/>
</dbReference>
<dbReference type="AlphaFoldDB" id="A0A376D6X0"/>
<feature type="transmembrane region" description="Helical" evidence="1">
    <location>
        <begin position="192"/>
        <end position="216"/>
    </location>
</feature>
<evidence type="ECO:0000313" key="2">
    <source>
        <dbReference type="EMBL" id="STC83759.1"/>
    </source>
</evidence>
<evidence type="ECO:0000313" key="3">
    <source>
        <dbReference type="Proteomes" id="UP000254647"/>
    </source>
</evidence>